<protein>
    <submittedName>
        <fullName evidence="2">Uncharacterized protein</fullName>
    </submittedName>
</protein>
<proteinExistence type="predicted"/>
<sequence>MPGSKASPRKRAKAKETYDGHYGNGCHLPYLKRKREESPNTAANRKLPTISKPDMGQKPTQSNQWFISFRPYKTQRTTDQINNSNISRIPSIFTYQHDGQTQTL</sequence>
<keyword evidence="3" id="KW-1185">Reference proteome</keyword>
<evidence type="ECO:0000256" key="1">
    <source>
        <dbReference type="SAM" id="MobiDB-lite"/>
    </source>
</evidence>
<reference evidence="2" key="1">
    <citation type="submission" date="2021-02" db="EMBL/GenBank/DDBJ databases">
        <authorList>
            <person name="Nowell W R."/>
        </authorList>
    </citation>
    <scope>NUCLEOTIDE SEQUENCE</scope>
    <source>
        <strain evidence="2">Ploen Becks lab</strain>
    </source>
</reference>
<dbReference type="AlphaFoldDB" id="A0A814QFM8"/>
<comment type="caution">
    <text evidence="2">The sequence shown here is derived from an EMBL/GenBank/DDBJ whole genome shotgun (WGS) entry which is preliminary data.</text>
</comment>
<evidence type="ECO:0000313" key="3">
    <source>
        <dbReference type="Proteomes" id="UP000663879"/>
    </source>
</evidence>
<feature type="region of interest" description="Disordered" evidence="1">
    <location>
        <begin position="1"/>
        <end position="63"/>
    </location>
</feature>
<organism evidence="2 3">
    <name type="scientific">Brachionus calyciflorus</name>
    <dbReference type="NCBI Taxonomy" id="104777"/>
    <lineage>
        <taxon>Eukaryota</taxon>
        <taxon>Metazoa</taxon>
        <taxon>Spiralia</taxon>
        <taxon>Gnathifera</taxon>
        <taxon>Rotifera</taxon>
        <taxon>Eurotatoria</taxon>
        <taxon>Monogononta</taxon>
        <taxon>Pseudotrocha</taxon>
        <taxon>Ploima</taxon>
        <taxon>Brachionidae</taxon>
        <taxon>Brachionus</taxon>
    </lineage>
</organism>
<gene>
    <name evidence="2" type="ORF">OXX778_LOCUS21990</name>
</gene>
<dbReference type="EMBL" id="CAJNOC010008717">
    <property type="protein sequence ID" value="CAF1119694.1"/>
    <property type="molecule type" value="Genomic_DNA"/>
</dbReference>
<accession>A0A814QFM8</accession>
<evidence type="ECO:0000313" key="2">
    <source>
        <dbReference type="EMBL" id="CAF1119694.1"/>
    </source>
</evidence>
<dbReference type="Proteomes" id="UP000663879">
    <property type="component" value="Unassembled WGS sequence"/>
</dbReference>
<name>A0A814QFM8_9BILA</name>